<dbReference type="SUPFAM" id="SSF56024">
    <property type="entry name" value="Phospholipase D/nuclease"/>
    <property type="match status" value="2"/>
</dbReference>
<evidence type="ECO:0000256" key="6">
    <source>
        <dbReference type="ARBA" id="ARBA00023098"/>
    </source>
</evidence>
<feature type="domain" description="PLD phosphodiesterase" evidence="8">
    <location>
        <begin position="131"/>
        <end position="158"/>
    </location>
</feature>
<evidence type="ECO:0000256" key="4">
    <source>
        <dbReference type="ARBA" id="ARBA00022801"/>
    </source>
</evidence>
<dbReference type="GO" id="GO:0016042">
    <property type="term" value="P:lipid catabolic process"/>
    <property type="evidence" value="ECO:0007669"/>
    <property type="project" value="UniProtKB-KW"/>
</dbReference>
<evidence type="ECO:0000256" key="2">
    <source>
        <dbReference type="ARBA" id="ARBA00008664"/>
    </source>
</evidence>
<sequence>MLALYLLAGLAWLPTAAVLAAQRPPAQQRLARSLPVATTPNPGVTGVQVFVEPEAGESAILAAIANARHTLAIEIYLLTDYRIIQALEEAARRGLTVRVMLEPHPYGGGSPERTIEQLRSAGVLARYTNPAFPLTHAKLMIVDDQRAYIMTGNFSRAALGGNRSGANREYGIIDPRPEDVSSLRALFEADWQRATTGPLLNNAHLVISPGNARTVLQGLISEAQHTLLIEEEEMKDHQIEAALIAAQRRGVRVQVILPLPRQGEDPNADGVAALLQGGVAVREDGQLYMHAKMLVVDGQEAFIGSENCSPPGLDSNREVGILVADTKVLTTLQATFETDWEASQTVAQAIETDRPANQTGNPLVRTGSLPVGLGIGEMR</sequence>
<evidence type="ECO:0000256" key="1">
    <source>
        <dbReference type="ARBA" id="ARBA00000798"/>
    </source>
</evidence>
<keyword evidence="6" id="KW-0443">Lipid metabolism</keyword>
<dbReference type="Gene3D" id="3.30.870.10">
    <property type="entry name" value="Endonuclease Chain A"/>
    <property type="match status" value="2"/>
</dbReference>
<dbReference type="InterPro" id="IPR025202">
    <property type="entry name" value="PLD-like_dom"/>
</dbReference>
<dbReference type="PANTHER" id="PTHR43856:SF1">
    <property type="entry name" value="MITOCHONDRIAL CARDIOLIPIN HYDROLASE"/>
    <property type="match status" value="1"/>
</dbReference>
<dbReference type="EC" id="3.1.4.4" evidence="3"/>
<evidence type="ECO:0000313" key="9">
    <source>
        <dbReference type="EMBL" id="BBH93704.1"/>
    </source>
</evidence>
<reference evidence="9" key="1">
    <citation type="submission" date="2018-12" db="EMBL/GenBank/DDBJ databases">
        <title>Novel natural products biosynthetic potential of the class Ktedonobacteria.</title>
        <authorList>
            <person name="Zheng Y."/>
            <person name="Saitou A."/>
            <person name="Wang C.M."/>
            <person name="Toyoda A."/>
            <person name="Minakuchi Y."/>
            <person name="Sekiguchi Y."/>
            <person name="Ueda K."/>
            <person name="Takano H."/>
            <person name="Sakai Y."/>
            <person name="Yokota A."/>
            <person name="Yabe S."/>
        </authorList>
    </citation>
    <scope>NUCLEOTIDE SEQUENCE</scope>
    <source>
        <strain evidence="9">A3-2</strain>
    </source>
</reference>
<gene>
    <name evidence="9" type="ORF">KTA_19030</name>
</gene>
<feature type="domain" description="PLD phosphodiesterase" evidence="8">
    <location>
        <begin position="285"/>
        <end position="312"/>
    </location>
</feature>
<dbReference type="EMBL" id="AP019377">
    <property type="protein sequence ID" value="BBH93704.1"/>
    <property type="molecule type" value="Genomic_DNA"/>
</dbReference>
<feature type="chain" id="PRO_5019763228" description="phospholipase D" evidence="7">
    <location>
        <begin position="21"/>
        <end position="379"/>
    </location>
</feature>
<accession>A0A455T6V2</accession>
<evidence type="ECO:0000256" key="5">
    <source>
        <dbReference type="ARBA" id="ARBA00022963"/>
    </source>
</evidence>
<evidence type="ECO:0000256" key="7">
    <source>
        <dbReference type="SAM" id="SignalP"/>
    </source>
</evidence>
<proteinExistence type="inferred from homology"/>
<dbReference type="CDD" id="cd09128">
    <property type="entry name" value="PLDc_unchar1_2"/>
    <property type="match status" value="1"/>
</dbReference>
<evidence type="ECO:0000259" key="8">
    <source>
        <dbReference type="PROSITE" id="PS50035"/>
    </source>
</evidence>
<comment type="similarity">
    <text evidence="2">Belongs to the phospholipase D family.</text>
</comment>
<dbReference type="InterPro" id="IPR001736">
    <property type="entry name" value="PLipase_D/transphosphatidylase"/>
</dbReference>
<organism evidence="9">
    <name type="scientific">Thermogemmatispora argillosa</name>
    <dbReference type="NCBI Taxonomy" id="2045280"/>
    <lineage>
        <taxon>Bacteria</taxon>
        <taxon>Bacillati</taxon>
        <taxon>Chloroflexota</taxon>
        <taxon>Ktedonobacteria</taxon>
        <taxon>Thermogemmatisporales</taxon>
        <taxon>Thermogemmatisporaceae</taxon>
        <taxon>Thermogemmatispora</taxon>
    </lineage>
</organism>
<dbReference type="SMART" id="SM00155">
    <property type="entry name" value="PLDc"/>
    <property type="match status" value="2"/>
</dbReference>
<keyword evidence="5" id="KW-0442">Lipid degradation</keyword>
<dbReference type="GO" id="GO:0016891">
    <property type="term" value="F:RNA endonuclease activity producing 5'-phosphomonoesters, hydrolytic mechanism"/>
    <property type="evidence" value="ECO:0007669"/>
    <property type="project" value="TreeGrafter"/>
</dbReference>
<dbReference type="GO" id="GO:0004630">
    <property type="term" value="F:phospholipase D activity"/>
    <property type="evidence" value="ECO:0007669"/>
    <property type="project" value="UniProtKB-EC"/>
</dbReference>
<dbReference type="InterPro" id="IPR051406">
    <property type="entry name" value="PLD_domain"/>
</dbReference>
<feature type="signal peptide" evidence="7">
    <location>
        <begin position="1"/>
        <end position="20"/>
    </location>
</feature>
<dbReference type="Pfam" id="PF13091">
    <property type="entry name" value="PLDc_2"/>
    <property type="match status" value="2"/>
</dbReference>
<keyword evidence="7" id="KW-0732">Signal</keyword>
<name>A0A455T6V2_9CHLR</name>
<dbReference type="PROSITE" id="PS50035">
    <property type="entry name" value="PLD"/>
    <property type="match status" value="2"/>
</dbReference>
<dbReference type="AlphaFoldDB" id="A0A455T6V2"/>
<protein>
    <recommendedName>
        <fullName evidence="3">phospholipase D</fullName>
        <ecNumber evidence="3">3.1.4.4</ecNumber>
    </recommendedName>
</protein>
<dbReference type="PANTHER" id="PTHR43856">
    <property type="entry name" value="CARDIOLIPIN HYDROLASE"/>
    <property type="match status" value="1"/>
</dbReference>
<comment type="catalytic activity">
    <reaction evidence="1">
        <text>a 1,2-diacyl-sn-glycero-3-phosphocholine + H2O = a 1,2-diacyl-sn-glycero-3-phosphate + choline + H(+)</text>
        <dbReference type="Rhea" id="RHEA:14445"/>
        <dbReference type="ChEBI" id="CHEBI:15354"/>
        <dbReference type="ChEBI" id="CHEBI:15377"/>
        <dbReference type="ChEBI" id="CHEBI:15378"/>
        <dbReference type="ChEBI" id="CHEBI:57643"/>
        <dbReference type="ChEBI" id="CHEBI:58608"/>
        <dbReference type="EC" id="3.1.4.4"/>
    </reaction>
</comment>
<evidence type="ECO:0000256" key="3">
    <source>
        <dbReference type="ARBA" id="ARBA00012027"/>
    </source>
</evidence>
<dbReference type="GO" id="GO:0006793">
    <property type="term" value="P:phosphorus metabolic process"/>
    <property type="evidence" value="ECO:0007669"/>
    <property type="project" value="UniProtKB-ARBA"/>
</dbReference>
<keyword evidence="4" id="KW-0378">Hydrolase</keyword>